<gene>
    <name evidence="2" type="ORF">CSC81_11580</name>
    <name evidence="1" type="ORF">Q8W23_15025</name>
</gene>
<evidence type="ECO:0000313" key="3">
    <source>
        <dbReference type="Proteomes" id="UP000222163"/>
    </source>
</evidence>
<dbReference type="Proteomes" id="UP000222163">
    <property type="component" value="Unassembled WGS sequence"/>
</dbReference>
<comment type="caution">
    <text evidence="2">The sequence shown here is derived from an EMBL/GenBank/DDBJ whole genome shotgun (WGS) entry which is preliminary data.</text>
</comment>
<dbReference type="SUPFAM" id="SSF48452">
    <property type="entry name" value="TPR-like"/>
    <property type="match status" value="1"/>
</dbReference>
<dbReference type="EMBL" id="PDUU01000009">
    <property type="protein sequence ID" value="PHN97048.1"/>
    <property type="molecule type" value="Genomic_DNA"/>
</dbReference>
<dbReference type="InterPro" id="IPR011990">
    <property type="entry name" value="TPR-like_helical_dom_sf"/>
</dbReference>
<protein>
    <submittedName>
        <fullName evidence="1">Tetratricopeptide repeat protein</fullName>
    </submittedName>
</protein>
<dbReference type="EMBL" id="JAUYVU010000015">
    <property type="protein sequence ID" value="MDP2542787.1"/>
    <property type="molecule type" value="Genomic_DNA"/>
</dbReference>
<keyword evidence="4" id="KW-1185">Reference proteome</keyword>
<reference evidence="2" key="2">
    <citation type="submission" date="2017-10" db="EMBL/GenBank/DDBJ databases">
        <authorList>
            <person name="Enke T.N."/>
            <person name="Cordero O.X."/>
        </authorList>
    </citation>
    <scope>NUCLEOTIDE SEQUENCE</scope>
    <source>
        <strain evidence="2">4G03</strain>
    </source>
</reference>
<evidence type="ECO:0000313" key="1">
    <source>
        <dbReference type="EMBL" id="MDP2542787.1"/>
    </source>
</evidence>
<proteinExistence type="predicted"/>
<organism evidence="2 3">
    <name type="scientific">Tenacibaculum discolor</name>
    <dbReference type="NCBI Taxonomy" id="361581"/>
    <lineage>
        <taxon>Bacteria</taxon>
        <taxon>Pseudomonadati</taxon>
        <taxon>Bacteroidota</taxon>
        <taxon>Flavobacteriia</taxon>
        <taxon>Flavobacteriales</taxon>
        <taxon>Flavobacteriaceae</taxon>
        <taxon>Tenacibaculum</taxon>
    </lineage>
</organism>
<sequence length="306" mass="34695">MKKGYIIALLLIIVIQNGFTQGYTVIRETKKIVDSRDIYLNGGMRSQFGGKSRTYIKFDLPENTVQWYYSFTTTKGQSGTKNLNLAVQFATMLTSSGYLTSKTVSAIKVPEGVASADFYLINRNNLQPFLNKTEFKHYPEGMAENTKQAVVKVDDIKTGSWYLGIKNPSSMNGIKLNIEIVAITETLKKNKKSDTQHKAELYGNLGWSQFKKGDYEKCIEYCERANKEFKLGWVLANKGLVQLMMNKESEAFETYINAITLIKKQPNSQYILNEMIKDIDNAQKTKPNLNGANEIKQVILTILTQQ</sequence>
<dbReference type="RefSeq" id="WP_099215906.1">
    <property type="nucleotide sequence ID" value="NZ_JAUYVU010000015.1"/>
</dbReference>
<dbReference type="Proteomes" id="UP001242342">
    <property type="component" value="Unassembled WGS sequence"/>
</dbReference>
<accession>A0A2G1BSS4</accession>
<name>A0A2G1BSS4_9FLAO</name>
<reference evidence="2 3" key="1">
    <citation type="journal article" date="2016" name="Nat. Commun.">
        <title>Microbial interactions lead to rapid micro-scale successions on model marine particles.</title>
        <authorList>
            <person name="Datta M.S."/>
            <person name="Sliwerska E."/>
            <person name="Gore J."/>
            <person name="Polz M.F."/>
            <person name="Cordero O.X."/>
        </authorList>
    </citation>
    <scope>NUCLEOTIDE SEQUENCE [LARGE SCALE GENOMIC DNA]</scope>
    <source>
        <strain evidence="2 3">4G03</strain>
    </source>
</reference>
<evidence type="ECO:0000313" key="2">
    <source>
        <dbReference type="EMBL" id="PHN97048.1"/>
    </source>
</evidence>
<evidence type="ECO:0000313" key="4">
    <source>
        <dbReference type="Proteomes" id="UP001242342"/>
    </source>
</evidence>
<dbReference type="InterPro" id="IPR019734">
    <property type="entry name" value="TPR_rpt"/>
</dbReference>
<dbReference type="Gene3D" id="1.25.40.10">
    <property type="entry name" value="Tetratricopeptide repeat domain"/>
    <property type="match status" value="1"/>
</dbReference>
<dbReference type="SMART" id="SM00028">
    <property type="entry name" value="TPR"/>
    <property type="match status" value="2"/>
</dbReference>
<reference evidence="1 4" key="3">
    <citation type="submission" date="2023-07" db="EMBL/GenBank/DDBJ databases">
        <title>Genome content predicts the carbon catabolic preferences of heterotrophic bacteria.</title>
        <authorList>
            <person name="Gralka M."/>
        </authorList>
    </citation>
    <scope>NUCLEOTIDE SEQUENCE [LARGE SCALE GENOMIC DNA]</scope>
    <source>
        <strain evidence="1 4">4G03</strain>
    </source>
</reference>
<dbReference type="AlphaFoldDB" id="A0A2G1BSS4"/>